<dbReference type="EMBL" id="JABBJJ010000118">
    <property type="protein sequence ID" value="NMO18003.1"/>
    <property type="molecule type" value="Genomic_DNA"/>
</dbReference>
<dbReference type="RefSeq" id="WP_169347279.1">
    <property type="nucleotide sequence ID" value="NZ_JABBJJ010000118.1"/>
</dbReference>
<gene>
    <name evidence="2" type="ORF">HG543_24550</name>
</gene>
<reference evidence="2 3" key="1">
    <citation type="submission" date="2020-04" db="EMBL/GenBank/DDBJ databases">
        <title>Draft genome of Pyxidicoccus fallax type strain.</title>
        <authorList>
            <person name="Whitworth D.E."/>
        </authorList>
    </citation>
    <scope>NUCLEOTIDE SEQUENCE [LARGE SCALE GENOMIC DNA]</scope>
    <source>
        <strain evidence="2 3">DSM 14698</strain>
    </source>
</reference>
<evidence type="ECO:0000313" key="2">
    <source>
        <dbReference type="EMBL" id="NMO18003.1"/>
    </source>
</evidence>
<feature type="compositionally biased region" description="Acidic residues" evidence="1">
    <location>
        <begin position="54"/>
        <end position="79"/>
    </location>
</feature>
<keyword evidence="3" id="KW-1185">Reference proteome</keyword>
<feature type="compositionally biased region" description="Acidic residues" evidence="1">
    <location>
        <begin position="118"/>
        <end position="128"/>
    </location>
</feature>
<protein>
    <submittedName>
        <fullName evidence="2">Uncharacterized protein</fullName>
    </submittedName>
</protein>
<accession>A0A848LJW7</accession>
<comment type="caution">
    <text evidence="2">The sequence shown here is derived from an EMBL/GenBank/DDBJ whole genome shotgun (WGS) entry which is preliminary data.</text>
</comment>
<dbReference type="Proteomes" id="UP000518300">
    <property type="component" value="Unassembled WGS sequence"/>
</dbReference>
<dbReference type="AlphaFoldDB" id="A0A848LJW7"/>
<proteinExistence type="predicted"/>
<organism evidence="2 3">
    <name type="scientific">Pyxidicoccus fallax</name>
    <dbReference type="NCBI Taxonomy" id="394095"/>
    <lineage>
        <taxon>Bacteria</taxon>
        <taxon>Pseudomonadati</taxon>
        <taxon>Myxococcota</taxon>
        <taxon>Myxococcia</taxon>
        <taxon>Myxococcales</taxon>
        <taxon>Cystobacterineae</taxon>
        <taxon>Myxococcaceae</taxon>
        <taxon>Pyxidicoccus</taxon>
    </lineage>
</organism>
<evidence type="ECO:0000313" key="3">
    <source>
        <dbReference type="Proteomes" id="UP000518300"/>
    </source>
</evidence>
<sequence length="128" mass="13706">MSPPSEAPCQETTGFLFSHACGEPMEAACDRCGKILCRDHVSSVQGESLCMTCAEEEEDDEGDEGADSDSDSSPTEDDPSYYYDDYGYYGGSTWGGGSSKDPNDFTEADGESLRNEDDASFEEDLGGS</sequence>
<evidence type="ECO:0000256" key="1">
    <source>
        <dbReference type="SAM" id="MobiDB-lite"/>
    </source>
</evidence>
<feature type="compositionally biased region" description="Gly residues" evidence="1">
    <location>
        <begin position="88"/>
        <end position="98"/>
    </location>
</feature>
<name>A0A848LJW7_9BACT</name>
<feature type="region of interest" description="Disordered" evidence="1">
    <location>
        <begin position="53"/>
        <end position="128"/>
    </location>
</feature>